<feature type="domain" description="Laminin G" evidence="8">
    <location>
        <begin position="199"/>
        <end position="365"/>
    </location>
</feature>
<dbReference type="InterPro" id="IPR001791">
    <property type="entry name" value="Laminin_G"/>
</dbReference>
<dbReference type="AlphaFoldDB" id="A0A7R9LV76"/>
<comment type="caution">
    <text evidence="6">Lacks conserved residue(s) required for the propagation of feature annotation.</text>
</comment>
<feature type="transmembrane region" description="Helical" evidence="7">
    <location>
        <begin position="1053"/>
        <end position="1073"/>
    </location>
</feature>
<gene>
    <name evidence="10" type="ORF">ONB1V03_LOCUS6151</name>
</gene>
<keyword evidence="4" id="KW-1015">Disulfide bond</keyword>
<keyword evidence="11" id="KW-1185">Reference proteome</keyword>
<dbReference type="Gene3D" id="2.60.120.200">
    <property type="match status" value="4"/>
</dbReference>
<dbReference type="Gene3D" id="2.10.25.10">
    <property type="entry name" value="Laminin"/>
    <property type="match status" value="2"/>
</dbReference>
<dbReference type="Gene3D" id="2.60.120.1000">
    <property type="match status" value="1"/>
</dbReference>
<dbReference type="PROSITE" id="PS00010">
    <property type="entry name" value="ASX_HYDROXYL"/>
    <property type="match status" value="1"/>
</dbReference>
<keyword evidence="7" id="KW-0472">Membrane</keyword>
<dbReference type="PROSITE" id="PS50026">
    <property type="entry name" value="EGF_3"/>
    <property type="match status" value="2"/>
</dbReference>
<proteinExistence type="predicted"/>
<evidence type="ECO:0000256" key="6">
    <source>
        <dbReference type="PROSITE-ProRule" id="PRU00076"/>
    </source>
</evidence>
<organism evidence="10">
    <name type="scientific">Oppiella nova</name>
    <dbReference type="NCBI Taxonomy" id="334625"/>
    <lineage>
        <taxon>Eukaryota</taxon>
        <taxon>Metazoa</taxon>
        <taxon>Ecdysozoa</taxon>
        <taxon>Arthropoda</taxon>
        <taxon>Chelicerata</taxon>
        <taxon>Arachnida</taxon>
        <taxon>Acari</taxon>
        <taxon>Acariformes</taxon>
        <taxon>Sarcoptiformes</taxon>
        <taxon>Oribatida</taxon>
        <taxon>Brachypylina</taxon>
        <taxon>Oppioidea</taxon>
        <taxon>Oppiidae</taxon>
        <taxon>Oppiella</taxon>
    </lineage>
</organism>
<keyword evidence="7" id="KW-0812">Transmembrane</keyword>
<dbReference type="FunFam" id="2.10.25.10:FF:000122">
    <property type="entry name" value="Protein crumbs homolog 2"/>
    <property type="match status" value="1"/>
</dbReference>
<evidence type="ECO:0008006" key="12">
    <source>
        <dbReference type="Google" id="ProtNLM"/>
    </source>
</evidence>
<sequence length="1120" mass="126334">MRIQLYGCDYHAIPLHFDGQSLILMDLKKRPIDSSYDDVFRFRFRTNAANGNILYSRGTQGDFMALQLVNNKMVFSVDLGGGGLIESVSAGSLLDDNLWHDVLISRRGRDVLFSVDRVLVRHFLKSDYLRLNLNHDLFIGGIPIKIDNPLNTRENFSGCIENLTFNSTNIAYEIQMDDRNFVYGKLGQIQYSCLFPQVVPITFNTGESYIKVEGFMVPFMNTSFDFRTFNEDGLLLYHKFSSAGFVQLFLEKGKIVIKFQGSNTPVVQLEPFDQKLNEGSWHSVVLVLQTNRIILSVDHIPSITTRSFEMFTGQTYLIGGGYHGMVGFIGCMRWIYVEGRYVNVETLPPEKVVKIQDNDITIKACQMIDRCHPNPCEHGGVCRQDNIDFYCDCALTGYLGGVCHVPRHPLSCSAYKIDNPKSRKADVMLDVDGSGPMEPFWATCLFPTEDQSQIIIHHRNEEPTEVRGFHLPGSYIQDIKYDAPFEQIVEVVNRSNSCSQKLKYECLNARLLNTPAPLGQELQPFSWWVSRNNQKMDYWGGGLPGSRKCQCGLYGTCRDPRKWCNCDAATELLNQNEFAVDEGDLTQREYLPVRQLRFGDTGGSAQSRRIGRYTLGPLICEGDTLFDDIVTFRYEDATIELSPFDMGSAVDIYLQFKTTAEFGVLFHNRGPEDFIKLSIVNGKTIQFSYSAGNGLQQVSVEASYRLNDNNWHSVLVEKNKKEARLVIDGQLTNEQRITQGLVRPLHLTSHFVIGATVEYREGYVGCLRSLLINGEAINLGRYALEGMYGISKGCVGKCESNPCLNNGTCIDHYNGYTCDCQWTAFKGPICADEIGVNLRSDLYIRYDFETSISTLEEYIRVGFTTTEHRGLILGISSFTDEYLNLMMSNSGHLRLVFDFGFERHEIIIKEENFALGQHHDITIRRSNRGAKITVWVDNYEPKIYTFRVSGKADAQFNRLKSIYIGRNETMDTGEGFIGCISRVTFDDHFPLRRLYQENRRTNVRSYPDGAELYEDTCGIEPATHPPEISETRPPPTLAPGETLPTIPQSASTGAIVGGVIAAIIVIIILGLFASGRFVSRQKGDYVTHEDKGAQHALDPDTAVVKGKTGPDVTKKKEYFI</sequence>
<evidence type="ECO:0000256" key="7">
    <source>
        <dbReference type="SAM" id="Phobius"/>
    </source>
</evidence>
<dbReference type="CDD" id="cd00110">
    <property type="entry name" value="LamG"/>
    <property type="match status" value="4"/>
</dbReference>
<dbReference type="InterPro" id="IPR000152">
    <property type="entry name" value="EGF-type_Asp/Asn_hydroxyl_site"/>
</dbReference>
<evidence type="ECO:0000256" key="4">
    <source>
        <dbReference type="ARBA" id="ARBA00023157"/>
    </source>
</evidence>
<dbReference type="EMBL" id="CAJPVJ010002674">
    <property type="protein sequence ID" value="CAG2166636.1"/>
    <property type="molecule type" value="Genomic_DNA"/>
</dbReference>
<accession>A0A7R9LV76</accession>
<dbReference type="SUPFAM" id="SSF49899">
    <property type="entry name" value="Concanavalin A-like lectins/glucanases"/>
    <property type="match status" value="4"/>
</dbReference>
<dbReference type="PANTHER" id="PTHR15036:SF91">
    <property type="entry name" value="NEUREXIN-4"/>
    <property type="match status" value="1"/>
</dbReference>
<dbReference type="InterPro" id="IPR050372">
    <property type="entry name" value="Neurexin-related_CASP"/>
</dbReference>
<feature type="domain" description="EGF-like" evidence="9">
    <location>
        <begin position="367"/>
        <end position="404"/>
    </location>
</feature>
<feature type="domain" description="EGF-like" evidence="9">
    <location>
        <begin position="795"/>
        <end position="831"/>
    </location>
</feature>
<keyword evidence="5" id="KW-0325">Glycoprotein</keyword>
<evidence type="ECO:0000259" key="8">
    <source>
        <dbReference type="PROSITE" id="PS50025"/>
    </source>
</evidence>
<name>A0A7R9LV76_9ACAR</name>
<keyword evidence="7" id="KW-1133">Transmembrane helix</keyword>
<dbReference type="InterPro" id="IPR013320">
    <property type="entry name" value="ConA-like_dom_sf"/>
</dbReference>
<dbReference type="Pfam" id="PF02210">
    <property type="entry name" value="Laminin_G_2"/>
    <property type="match status" value="4"/>
</dbReference>
<evidence type="ECO:0000256" key="3">
    <source>
        <dbReference type="ARBA" id="ARBA00022737"/>
    </source>
</evidence>
<evidence type="ECO:0000313" key="11">
    <source>
        <dbReference type="Proteomes" id="UP000728032"/>
    </source>
</evidence>
<evidence type="ECO:0000256" key="5">
    <source>
        <dbReference type="ARBA" id="ARBA00023180"/>
    </source>
</evidence>
<evidence type="ECO:0000256" key="1">
    <source>
        <dbReference type="ARBA" id="ARBA00022536"/>
    </source>
</evidence>
<evidence type="ECO:0000259" key="9">
    <source>
        <dbReference type="PROSITE" id="PS50026"/>
    </source>
</evidence>
<reference evidence="10" key="1">
    <citation type="submission" date="2020-11" db="EMBL/GenBank/DDBJ databases">
        <authorList>
            <person name="Tran Van P."/>
        </authorList>
    </citation>
    <scope>NUCLEOTIDE SEQUENCE</scope>
</reference>
<feature type="domain" description="Laminin G" evidence="8">
    <location>
        <begin position="833"/>
        <end position="1017"/>
    </location>
</feature>
<feature type="domain" description="Laminin G" evidence="8">
    <location>
        <begin position="14"/>
        <end position="193"/>
    </location>
</feature>
<dbReference type="InterPro" id="IPR000742">
    <property type="entry name" value="EGF"/>
</dbReference>
<dbReference type="PANTHER" id="PTHR15036">
    <property type="entry name" value="PIKACHURIN-LIKE PROTEIN"/>
    <property type="match status" value="1"/>
</dbReference>
<evidence type="ECO:0000256" key="2">
    <source>
        <dbReference type="ARBA" id="ARBA00022729"/>
    </source>
</evidence>
<dbReference type="SMART" id="SM00282">
    <property type="entry name" value="LamG"/>
    <property type="match status" value="4"/>
</dbReference>
<dbReference type="OrthoDB" id="26719at2759"/>
<feature type="domain" description="Laminin G" evidence="8">
    <location>
        <begin position="628"/>
        <end position="794"/>
    </location>
</feature>
<dbReference type="Proteomes" id="UP000728032">
    <property type="component" value="Unassembled WGS sequence"/>
</dbReference>
<dbReference type="Pfam" id="PF00008">
    <property type="entry name" value="EGF"/>
    <property type="match status" value="1"/>
</dbReference>
<dbReference type="CDD" id="cd00054">
    <property type="entry name" value="EGF_CA"/>
    <property type="match status" value="2"/>
</dbReference>
<evidence type="ECO:0000313" key="10">
    <source>
        <dbReference type="EMBL" id="CAD7647250.1"/>
    </source>
</evidence>
<dbReference type="SMART" id="SM00181">
    <property type="entry name" value="EGF"/>
    <property type="match status" value="2"/>
</dbReference>
<keyword evidence="2" id="KW-0732">Signal</keyword>
<dbReference type="PROSITE" id="PS50025">
    <property type="entry name" value="LAM_G_DOMAIN"/>
    <property type="match status" value="4"/>
</dbReference>
<keyword evidence="1 6" id="KW-0245">EGF-like domain</keyword>
<keyword evidence="3" id="KW-0677">Repeat</keyword>
<protein>
    <recommendedName>
        <fullName evidence="12">Neurexin-4</fullName>
    </recommendedName>
</protein>
<dbReference type="EMBL" id="OC917499">
    <property type="protein sequence ID" value="CAD7647250.1"/>
    <property type="molecule type" value="Genomic_DNA"/>
</dbReference>